<keyword evidence="6 9" id="KW-0521">NADP</keyword>
<dbReference type="InterPro" id="IPR032886">
    <property type="entry name" value="DusC"/>
</dbReference>
<evidence type="ECO:0000256" key="12">
    <source>
        <dbReference type="PIRSR" id="PIRSR006621-2"/>
    </source>
</evidence>
<feature type="domain" description="DUS-like FMN-binding" evidence="13">
    <location>
        <begin position="4"/>
        <end position="280"/>
    </location>
</feature>
<dbReference type="CDD" id="cd02801">
    <property type="entry name" value="DUS_like_FMN"/>
    <property type="match status" value="1"/>
</dbReference>
<dbReference type="PIRSF" id="PIRSF006621">
    <property type="entry name" value="Dus"/>
    <property type="match status" value="1"/>
</dbReference>
<dbReference type="Pfam" id="PF01207">
    <property type="entry name" value="Dus"/>
    <property type="match status" value="1"/>
</dbReference>
<dbReference type="PANTHER" id="PTHR11082">
    <property type="entry name" value="TRNA-DIHYDROURIDINE SYNTHASE"/>
    <property type="match status" value="1"/>
</dbReference>
<comment type="similarity">
    <text evidence="9">Belongs to the Dus family. DusC subfamily.</text>
</comment>
<keyword evidence="2 9" id="KW-0820">tRNA-binding</keyword>
<evidence type="ECO:0000256" key="11">
    <source>
        <dbReference type="PIRSR" id="PIRSR006621-1"/>
    </source>
</evidence>
<comment type="similarity">
    <text evidence="10">Belongs to the dus family.</text>
</comment>
<keyword evidence="15" id="KW-1185">Reference proteome</keyword>
<organism evidence="14 15">
    <name type="scientific">Leminorella richardii</name>
    <dbReference type="NCBI Taxonomy" id="158841"/>
    <lineage>
        <taxon>Bacteria</taxon>
        <taxon>Pseudomonadati</taxon>
        <taxon>Pseudomonadota</taxon>
        <taxon>Gammaproteobacteria</taxon>
        <taxon>Enterobacterales</taxon>
        <taxon>Budviciaceae</taxon>
        <taxon>Leminorella</taxon>
    </lineage>
</organism>
<evidence type="ECO:0000256" key="10">
    <source>
        <dbReference type="PIRNR" id="PIRNR006621"/>
    </source>
</evidence>
<keyword evidence="3 9" id="KW-0285">Flavoprotein</keyword>
<accession>A0A2X4USQ7</accession>
<feature type="site" description="Interacts with tRNA; defines subfamily-specific binding signature" evidence="9">
    <location>
        <position position="272"/>
    </location>
</feature>
<dbReference type="GO" id="GO:0010181">
    <property type="term" value="F:FMN binding"/>
    <property type="evidence" value="ECO:0007669"/>
    <property type="project" value="UniProtKB-UniRule"/>
</dbReference>
<evidence type="ECO:0000313" key="14">
    <source>
        <dbReference type="EMBL" id="SQI41489.1"/>
    </source>
</evidence>
<dbReference type="GO" id="GO:0050660">
    <property type="term" value="F:flavin adenine dinucleotide binding"/>
    <property type="evidence" value="ECO:0007669"/>
    <property type="project" value="InterPro"/>
</dbReference>
<feature type="site" description="Interacts with tRNA; defines subfamily-specific binding signature" evidence="9">
    <location>
        <position position="295"/>
    </location>
</feature>
<dbReference type="PANTHER" id="PTHR11082:SF26">
    <property type="entry name" value="TRNA-DIHYDROURIDINE(16) SYNTHASE"/>
    <property type="match status" value="1"/>
</dbReference>
<keyword evidence="4 9" id="KW-0288">FMN</keyword>
<keyword evidence="5 9" id="KW-0819">tRNA processing</keyword>
<dbReference type="GO" id="GO:0000049">
    <property type="term" value="F:tRNA binding"/>
    <property type="evidence" value="ECO:0007669"/>
    <property type="project" value="UniProtKB-UniRule"/>
</dbReference>
<feature type="site" description="Interacts with tRNA; defines subfamily-specific binding signature" evidence="9">
    <location>
        <position position="35"/>
    </location>
</feature>
<feature type="binding site" evidence="9 12">
    <location>
        <begin position="224"/>
        <end position="225"/>
    </location>
    <ligand>
        <name>FMN</name>
        <dbReference type="ChEBI" id="CHEBI:58210"/>
    </ligand>
</feature>
<dbReference type="InterPro" id="IPR018517">
    <property type="entry name" value="tRNA_hU_synthase_CS"/>
</dbReference>
<comment type="catalytic activity">
    <reaction evidence="9">
        <text>5,6-dihydrouridine(16) in tRNA + NADP(+) = uridine(16) in tRNA + NADPH + H(+)</text>
        <dbReference type="Rhea" id="RHEA:53376"/>
        <dbReference type="Rhea" id="RHEA-COMP:13543"/>
        <dbReference type="Rhea" id="RHEA-COMP:13544"/>
        <dbReference type="ChEBI" id="CHEBI:15378"/>
        <dbReference type="ChEBI" id="CHEBI:57783"/>
        <dbReference type="ChEBI" id="CHEBI:58349"/>
        <dbReference type="ChEBI" id="CHEBI:65315"/>
        <dbReference type="ChEBI" id="CHEBI:74443"/>
    </reaction>
</comment>
<comment type="catalytic activity">
    <reaction evidence="9">
        <text>5,6-dihydrouridine(16) in tRNA + NAD(+) = uridine(16) in tRNA + NADH + H(+)</text>
        <dbReference type="Rhea" id="RHEA:53380"/>
        <dbReference type="Rhea" id="RHEA-COMP:13543"/>
        <dbReference type="Rhea" id="RHEA-COMP:13544"/>
        <dbReference type="ChEBI" id="CHEBI:15378"/>
        <dbReference type="ChEBI" id="CHEBI:57540"/>
        <dbReference type="ChEBI" id="CHEBI:57945"/>
        <dbReference type="ChEBI" id="CHEBI:65315"/>
        <dbReference type="ChEBI" id="CHEBI:74443"/>
    </reaction>
</comment>
<evidence type="ECO:0000256" key="9">
    <source>
        <dbReference type="HAMAP-Rule" id="MF_02043"/>
    </source>
</evidence>
<dbReference type="Proteomes" id="UP000249005">
    <property type="component" value="Chromosome 1"/>
</dbReference>
<feature type="site" description="Interacts with tRNA" evidence="9">
    <location>
        <position position="95"/>
    </location>
</feature>
<feature type="binding site" evidence="9 12">
    <location>
        <position position="68"/>
    </location>
    <ligand>
        <name>FMN</name>
        <dbReference type="ChEBI" id="CHEBI:58210"/>
    </ligand>
</feature>
<dbReference type="InterPro" id="IPR042270">
    <property type="entry name" value="DusC_C"/>
</dbReference>
<protein>
    <recommendedName>
        <fullName evidence="9">tRNA-dihydrouridine(16) synthase</fullName>
        <ecNumber evidence="9">1.3.1.-</ecNumber>
    </recommendedName>
    <alternativeName>
        <fullName evidence="9">U16-specific dihydrouridine synthase</fullName>
        <shortName evidence="9">U16-specific Dus</shortName>
    </alternativeName>
    <alternativeName>
        <fullName evidence="9">tRNA-dihydrouridine synthase C</fullName>
    </alternativeName>
</protein>
<feature type="binding site" evidence="9 12">
    <location>
        <position position="139"/>
    </location>
    <ligand>
        <name>FMN</name>
        <dbReference type="ChEBI" id="CHEBI:58210"/>
    </ligand>
</feature>
<dbReference type="Gene3D" id="1.20.225.30">
    <property type="entry name" value="Dihydrouridine synthase, C-terminal recognition domain"/>
    <property type="match status" value="1"/>
</dbReference>
<evidence type="ECO:0000256" key="8">
    <source>
        <dbReference type="ARBA" id="ARBA00023002"/>
    </source>
</evidence>
<dbReference type="PROSITE" id="PS01136">
    <property type="entry name" value="UPF0034"/>
    <property type="match status" value="1"/>
</dbReference>
<dbReference type="HAMAP" id="MF_02043">
    <property type="entry name" value="DusC_subfam"/>
    <property type="match status" value="1"/>
</dbReference>
<dbReference type="EC" id="1.3.1.-" evidence="9"/>
<dbReference type="InterPro" id="IPR035587">
    <property type="entry name" value="DUS-like_FMN-bd"/>
</dbReference>
<evidence type="ECO:0000256" key="4">
    <source>
        <dbReference type="ARBA" id="ARBA00022643"/>
    </source>
</evidence>
<sequence>MRVMLAPMEGVLDAFVRELLTDINDYDLCVTEFVRVVNTLLPKKTFYRLSPELYHGGKTASGTPVRVQLLGNSPEWMAENAARAVEMGSSGIDINCGCPAKNVVGSDGGASLLRSPETIYRVTQAVRTAMPSSQPLSVKIRLGWDTIDRRFEIADAVQKGGANEIVIHGRTKEDGYRAERINWQAIGDIRQRLTIPVIANGEVWNYEDGQRCLAATGCSDLMVGRGALNVPNLGNVVKHQQDPLPWPKVVELLKKYVQTDNPHDTGHYHVARTKQWLGYLKKAYPQADSLFTTIRTIKDAPTLAEIILAF</sequence>
<dbReference type="Gene3D" id="3.20.20.70">
    <property type="entry name" value="Aldolase class I"/>
    <property type="match status" value="1"/>
</dbReference>
<evidence type="ECO:0000256" key="5">
    <source>
        <dbReference type="ARBA" id="ARBA00022694"/>
    </source>
</evidence>
<proteinExistence type="inferred from homology"/>
<dbReference type="EMBL" id="LS483470">
    <property type="protein sequence ID" value="SQI41489.1"/>
    <property type="molecule type" value="Genomic_DNA"/>
</dbReference>
<evidence type="ECO:0000256" key="6">
    <source>
        <dbReference type="ARBA" id="ARBA00022857"/>
    </source>
</evidence>
<feature type="site" description="Interacts with tRNA; defines subfamily-specific binding signature" evidence="9">
    <location>
        <position position="274"/>
    </location>
</feature>
<evidence type="ECO:0000259" key="13">
    <source>
        <dbReference type="Pfam" id="PF01207"/>
    </source>
</evidence>
<dbReference type="InterPro" id="IPR013785">
    <property type="entry name" value="Aldolase_TIM"/>
</dbReference>
<dbReference type="OrthoDB" id="9764501at2"/>
<keyword evidence="8 9" id="KW-0560">Oxidoreductase</keyword>
<evidence type="ECO:0000256" key="3">
    <source>
        <dbReference type="ARBA" id="ARBA00022630"/>
    </source>
</evidence>
<feature type="site" description="Interacts with tRNA" evidence="9">
    <location>
        <position position="279"/>
    </location>
</feature>
<evidence type="ECO:0000256" key="1">
    <source>
        <dbReference type="ARBA" id="ARBA00001917"/>
    </source>
</evidence>
<dbReference type="NCBIfam" id="NF007838">
    <property type="entry name" value="PRK10550.1"/>
    <property type="match status" value="1"/>
</dbReference>
<dbReference type="SUPFAM" id="SSF51395">
    <property type="entry name" value="FMN-linked oxidoreductases"/>
    <property type="match status" value="1"/>
</dbReference>
<comment type="function">
    <text evidence="9">Catalyzes the synthesis of 5,6-dihydrouridine (D), a modified base found in the D-loop of most tRNAs, via the reduction of the C5-C6 double bond in target uridines. Specifically modifies U16 in tRNAs.</text>
</comment>
<feature type="binding site" evidence="12">
    <location>
        <position position="168"/>
    </location>
    <ligand>
        <name>FMN</name>
        <dbReference type="ChEBI" id="CHEBI:58210"/>
    </ligand>
</feature>
<feature type="active site" description="Proton donor" evidence="9 11">
    <location>
        <position position="98"/>
    </location>
</feature>
<feature type="site" description="Interacts with tRNA" evidence="9">
    <location>
        <position position="176"/>
    </location>
</feature>
<evidence type="ECO:0000313" key="15">
    <source>
        <dbReference type="Proteomes" id="UP000249005"/>
    </source>
</evidence>
<dbReference type="AlphaFoldDB" id="A0A2X4USQ7"/>
<name>A0A2X4USQ7_9GAMM</name>
<gene>
    <name evidence="14" type="primary">dus_2</name>
    <name evidence="9" type="synonym">dusC</name>
    <name evidence="14" type="ORF">NCTC12151_02105</name>
</gene>
<dbReference type="RefSeq" id="WP_111740602.1">
    <property type="nucleotide sequence ID" value="NZ_LR698987.1"/>
</dbReference>
<reference evidence="14 15" key="1">
    <citation type="submission" date="2018-06" db="EMBL/GenBank/DDBJ databases">
        <authorList>
            <consortium name="Pathogen Informatics"/>
            <person name="Doyle S."/>
        </authorList>
    </citation>
    <scope>NUCLEOTIDE SEQUENCE [LARGE SCALE GENOMIC DNA]</scope>
    <source>
        <strain evidence="14 15">NCTC12151</strain>
    </source>
</reference>
<dbReference type="KEGG" id="lri:NCTC12151_02105"/>
<evidence type="ECO:0000256" key="7">
    <source>
        <dbReference type="ARBA" id="ARBA00022884"/>
    </source>
</evidence>
<evidence type="ECO:0000256" key="2">
    <source>
        <dbReference type="ARBA" id="ARBA00022555"/>
    </source>
</evidence>
<dbReference type="GO" id="GO:0102262">
    <property type="term" value="F:tRNA-dihydrouridine16 synthase activity"/>
    <property type="evidence" value="ECO:0007669"/>
    <property type="project" value="RHEA"/>
</dbReference>
<keyword evidence="7 9" id="KW-0694">RNA-binding</keyword>
<comment type="cofactor">
    <cofactor evidence="1 9 10 12">
        <name>FMN</name>
        <dbReference type="ChEBI" id="CHEBI:58210"/>
    </cofactor>
</comment>
<feature type="binding site" evidence="9">
    <location>
        <begin position="200"/>
        <end position="202"/>
    </location>
    <ligand>
        <name>FMN</name>
        <dbReference type="ChEBI" id="CHEBI:58210"/>
    </ligand>
</feature>
<keyword evidence="12" id="KW-0547">Nucleotide-binding</keyword>
<dbReference type="InterPro" id="IPR001269">
    <property type="entry name" value="DUS_fam"/>
</dbReference>